<reference evidence="1" key="1">
    <citation type="journal article" date="2021" name="Genome Biol. Evol.">
        <title>A High-Quality Reference Genome for a Parasitic Bivalve with Doubly Uniparental Inheritance (Bivalvia: Unionida).</title>
        <authorList>
            <person name="Smith C.H."/>
        </authorList>
    </citation>
    <scope>NUCLEOTIDE SEQUENCE</scope>
    <source>
        <strain evidence="1">CHS0354</strain>
    </source>
</reference>
<sequence>MSGILSGTAWGVLTELNPRKRQDFDFLVQILNIRFGSAELSEMYKANLQTRVKGKDESLSELAQSVRKLTRLAYPSADSDLLYILVIDYFIDSIPDSEIRLRIWELGLKTINEAESHAIRLEAQTCRKTKGIPSINLHSMKVV</sequence>
<comment type="caution">
    <text evidence="1">The sequence shown here is derived from an EMBL/GenBank/DDBJ whole genome shotgun (WGS) entry which is preliminary data.</text>
</comment>
<organism evidence="1 2">
    <name type="scientific">Potamilus streckersoni</name>
    <dbReference type="NCBI Taxonomy" id="2493646"/>
    <lineage>
        <taxon>Eukaryota</taxon>
        <taxon>Metazoa</taxon>
        <taxon>Spiralia</taxon>
        <taxon>Lophotrochozoa</taxon>
        <taxon>Mollusca</taxon>
        <taxon>Bivalvia</taxon>
        <taxon>Autobranchia</taxon>
        <taxon>Heteroconchia</taxon>
        <taxon>Palaeoheterodonta</taxon>
        <taxon>Unionida</taxon>
        <taxon>Unionoidea</taxon>
        <taxon>Unionidae</taxon>
        <taxon>Ambleminae</taxon>
        <taxon>Lampsilini</taxon>
        <taxon>Potamilus</taxon>
    </lineage>
</organism>
<evidence type="ECO:0000313" key="2">
    <source>
        <dbReference type="Proteomes" id="UP001195483"/>
    </source>
</evidence>
<name>A0AAE0W3F5_9BIVA</name>
<reference evidence="1" key="3">
    <citation type="submission" date="2023-05" db="EMBL/GenBank/DDBJ databases">
        <authorList>
            <person name="Smith C.H."/>
        </authorList>
    </citation>
    <scope>NUCLEOTIDE SEQUENCE</scope>
    <source>
        <strain evidence="1">CHS0354</strain>
        <tissue evidence="1">Mantle</tissue>
    </source>
</reference>
<keyword evidence="2" id="KW-1185">Reference proteome</keyword>
<dbReference type="PANTHER" id="PTHR19963">
    <property type="entry name" value="CCHC-TYPE DOMAIN-CONTAINING PROTEIN"/>
    <property type="match status" value="1"/>
</dbReference>
<gene>
    <name evidence="1" type="ORF">CHS0354_029130</name>
</gene>
<proteinExistence type="predicted"/>
<dbReference type="AlphaFoldDB" id="A0AAE0W3F5"/>
<reference evidence="1" key="2">
    <citation type="journal article" date="2021" name="Genome Biol. Evol.">
        <title>Developing a high-quality reference genome for a parasitic bivalve with doubly uniparental inheritance (Bivalvia: Unionida).</title>
        <authorList>
            <person name="Smith C.H."/>
        </authorList>
    </citation>
    <scope>NUCLEOTIDE SEQUENCE</scope>
    <source>
        <strain evidence="1">CHS0354</strain>
        <tissue evidence="1">Mantle</tissue>
    </source>
</reference>
<accession>A0AAE0W3F5</accession>
<dbReference type="Proteomes" id="UP001195483">
    <property type="component" value="Unassembled WGS sequence"/>
</dbReference>
<evidence type="ECO:0000313" key="1">
    <source>
        <dbReference type="EMBL" id="KAK3599669.1"/>
    </source>
</evidence>
<protein>
    <submittedName>
        <fullName evidence="1">Uncharacterized protein</fullName>
    </submittedName>
</protein>
<dbReference type="EMBL" id="JAEAOA010001748">
    <property type="protein sequence ID" value="KAK3599669.1"/>
    <property type="molecule type" value="Genomic_DNA"/>
</dbReference>
<dbReference type="PANTHER" id="PTHR19963:SF30">
    <property type="entry name" value="ENDONUCLEASE_EXONUCLEASE_PHOSPHATASE DOMAIN-CONTAINING PROTEIN"/>
    <property type="match status" value="1"/>
</dbReference>